<organism evidence="3 4">
    <name type="scientific">Actinopolymorpha cephalotaxi</name>
    <dbReference type="NCBI Taxonomy" id="504797"/>
    <lineage>
        <taxon>Bacteria</taxon>
        <taxon>Bacillati</taxon>
        <taxon>Actinomycetota</taxon>
        <taxon>Actinomycetes</taxon>
        <taxon>Propionibacteriales</taxon>
        <taxon>Actinopolymorphaceae</taxon>
        <taxon>Actinopolymorpha</taxon>
    </lineage>
</organism>
<dbReference type="Gene3D" id="3.30.420.40">
    <property type="match status" value="2"/>
</dbReference>
<proteinExistence type="inferred from homology"/>
<gene>
    <name evidence="2" type="ORF">FHR37_003979</name>
    <name evidence="3" type="ORF">SAMN05421678_11199</name>
</gene>
<accession>A0A1I2WYQ0</accession>
<dbReference type="STRING" id="504797.SAMN05421678_11199"/>
<dbReference type="InterPro" id="IPR043129">
    <property type="entry name" value="ATPase_NBD"/>
</dbReference>
<comment type="similarity">
    <text evidence="1">Belongs to the ROK (NagC/XylR) family.</text>
</comment>
<dbReference type="EMBL" id="FOOI01000011">
    <property type="protein sequence ID" value="SFH04801.1"/>
    <property type="molecule type" value="Genomic_DNA"/>
</dbReference>
<name>A0A1I2WYQ0_9ACTN</name>
<dbReference type="EC" id="2.7.1.2" evidence="2"/>
<evidence type="ECO:0000313" key="3">
    <source>
        <dbReference type="EMBL" id="SFH04801.1"/>
    </source>
</evidence>
<reference evidence="3 4" key="1">
    <citation type="submission" date="2016-10" db="EMBL/GenBank/DDBJ databases">
        <authorList>
            <person name="de Groot N.N."/>
        </authorList>
    </citation>
    <scope>NUCLEOTIDE SEQUENCE [LARGE SCALE GENOMIC DNA]</scope>
    <source>
        <strain evidence="3 4">CPCC 202808</strain>
    </source>
</reference>
<keyword evidence="3" id="KW-0418">Kinase</keyword>
<dbReference type="Proteomes" id="UP000533017">
    <property type="component" value="Unassembled WGS sequence"/>
</dbReference>
<evidence type="ECO:0000313" key="4">
    <source>
        <dbReference type="Proteomes" id="UP000199052"/>
    </source>
</evidence>
<dbReference type="InterPro" id="IPR000600">
    <property type="entry name" value="ROK"/>
</dbReference>
<reference evidence="2 5" key="2">
    <citation type="submission" date="2020-07" db="EMBL/GenBank/DDBJ databases">
        <title>Sequencing the genomes of 1000 actinobacteria strains.</title>
        <authorList>
            <person name="Klenk H.-P."/>
        </authorList>
    </citation>
    <scope>NUCLEOTIDE SEQUENCE [LARGE SCALE GENOMIC DNA]</scope>
    <source>
        <strain evidence="2 5">DSM 45117</strain>
    </source>
</reference>
<dbReference type="PANTHER" id="PTHR18964:SF169">
    <property type="entry name" value="N-ACETYLMANNOSAMINE KINASE"/>
    <property type="match status" value="1"/>
</dbReference>
<keyword evidence="5" id="KW-1185">Reference proteome</keyword>
<sequence length="311" mass="31458">MKPGLDVALALDVGGTKLAGALVDDRLDVRWYAETPTPRSPQGGDPALAATAALAADLRSHAAEQGWRIAGVGAGFPEYVDDKGRLTSREVLAWTEQPSDVLAAICPGVPVAIESDVRCGAIAEWRHGAGTGHPGLFYVALGTGLSAAAIVDGTVVRGARGEAIALGEWDVPARVDPTWTGNLESFASGRGIEHRHAELTGTEVPTRDLAARAEAGDPSATLLLTSAGDALGVALADVVALLDPPVVVLGGGLGSADSPVRTTTRDTYTARAGRRPNPPPLVTAALGARAGLVGAALVALTAMATPATAAD</sequence>
<evidence type="ECO:0000313" key="2">
    <source>
        <dbReference type="EMBL" id="NYH85128.1"/>
    </source>
</evidence>
<evidence type="ECO:0000313" key="5">
    <source>
        <dbReference type="Proteomes" id="UP000533017"/>
    </source>
</evidence>
<dbReference type="Proteomes" id="UP000199052">
    <property type="component" value="Unassembled WGS sequence"/>
</dbReference>
<dbReference type="Pfam" id="PF00480">
    <property type="entry name" value="ROK"/>
    <property type="match status" value="1"/>
</dbReference>
<dbReference type="PANTHER" id="PTHR18964">
    <property type="entry name" value="ROK (REPRESSOR, ORF, KINASE) FAMILY"/>
    <property type="match status" value="1"/>
</dbReference>
<protein>
    <submittedName>
        <fullName evidence="3">Glucokinase</fullName>
        <ecNumber evidence="2">2.7.1.2</ecNumber>
    </submittedName>
</protein>
<dbReference type="OrthoDB" id="3189808at2"/>
<dbReference type="EMBL" id="JACBZA010000001">
    <property type="protein sequence ID" value="NYH85128.1"/>
    <property type="molecule type" value="Genomic_DNA"/>
</dbReference>
<evidence type="ECO:0000256" key="1">
    <source>
        <dbReference type="ARBA" id="ARBA00006479"/>
    </source>
</evidence>
<dbReference type="AlphaFoldDB" id="A0A1I2WYQ0"/>
<keyword evidence="2" id="KW-0808">Transferase</keyword>
<dbReference type="SUPFAM" id="SSF53067">
    <property type="entry name" value="Actin-like ATPase domain"/>
    <property type="match status" value="1"/>
</dbReference>
<dbReference type="GO" id="GO:0004340">
    <property type="term" value="F:glucokinase activity"/>
    <property type="evidence" value="ECO:0007669"/>
    <property type="project" value="UniProtKB-EC"/>
</dbReference>
<dbReference type="RefSeq" id="WP_092885288.1">
    <property type="nucleotide sequence ID" value="NZ_FOOI01000011.1"/>
</dbReference>